<dbReference type="EMBL" id="RBWX01000008">
    <property type="protein sequence ID" value="RKS88713.1"/>
    <property type="molecule type" value="Genomic_DNA"/>
</dbReference>
<dbReference type="InterPro" id="IPR016117">
    <property type="entry name" value="ArgJ-like_dom_sf"/>
</dbReference>
<comment type="caution">
    <text evidence="2">The sequence shown here is derived from an EMBL/GenBank/DDBJ whole genome shotgun (WGS) entry which is preliminary data.</text>
</comment>
<dbReference type="Pfam" id="PF03576">
    <property type="entry name" value="Peptidase_S58"/>
    <property type="match status" value="1"/>
</dbReference>
<keyword evidence="3" id="KW-1185">Reference proteome</keyword>
<sequence length="361" mass="37989">MTKCRYRDLALTIGQLPTGPLNAITDVAGVRVGHVTRIEESPRILRTGVTAIQPLGVPYWQETVFAGFHSYNGFGEVTGSHWIAETGILTSPICMSSAFSVGVLRDTLLAHPKQNGIDDRWHQPMAGETFDGVLNDGWDGPVTRADVIAALDAAAGGPVAEGSIGGGTGMMSFEFKSGIGTSSRVTATTCGSFTVGALVQSNFGNRSELTVDGVPVGRHLGYEVVDSPQRRDQGSIVIVLATDAPLLPPQCARLARRGGIGLARVGGFGSNRSGDFIVAFSTGNRVPFNEAVIAEGLRMLPNEAMNPLFRAASEAVEEAIINSMTMSDSMTGVDGTTVHALPNDKLVEVMQRYGRGPASAT</sequence>
<protein>
    <submittedName>
        <fullName evidence="2">L-aminopeptidase DmpA</fullName>
    </submittedName>
</protein>
<evidence type="ECO:0000256" key="1">
    <source>
        <dbReference type="ARBA" id="ARBA00007068"/>
    </source>
</evidence>
<dbReference type="InterPro" id="IPR005321">
    <property type="entry name" value="Peptidase_S58_DmpA"/>
</dbReference>
<evidence type="ECO:0000313" key="3">
    <source>
        <dbReference type="Proteomes" id="UP000276029"/>
    </source>
</evidence>
<dbReference type="PANTHER" id="PTHR36512">
    <property type="entry name" value="D-AMINOPEPTIDASE"/>
    <property type="match status" value="1"/>
</dbReference>
<accession>A0ABX9SXQ8</accession>
<name>A0ABX9SXQ8_SPHMI</name>
<comment type="similarity">
    <text evidence="1">Belongs to the peptidase S58 family.</text>
</comment>
<evidence type="ECO:0000313" key="2">
    <source>
        <dbReference type="EMBL" id="RKS88713.1"/>
    </source>
</evidence>
<proteinExistence type="inferred from homology"/>
<organism evidence="2 3">
    <name type="scientific">Sphingosinicella microcystinivorans</name>
    <dbReference type="NCBI Taxonomy" id="335406"/>
    <lineage>
        <taxon>Bacteria</taxon>
        <taxon>Pseudomonadati</taxon>
        <taxon>Pseudomonadota</taxon>
        <taxon>Alphaproteobacteria</taxon>
        <taxon>Sphingomonadales</taxon>
        <taxon>Sphingosinicellaceae</taxon>
        <taxon>Sphingosinicella</taxon>
    </lineage>
</organism>
<dbReference type="CDD" id="cd02253">
    <property type="entry name" value="DmpA"/>
    <property type="match status" value="1"/>
</dbReference>
<gene>
    <name evidence="2" type="ORF">DFR51_1918</name>
</gene>
<reference evidence="2 3" key="1">
    <citation type="submission" date="2018-10" db="EMBL/GenBank/DDBJ databases">
        <title>Genomic Encyclopedia of Type Strains, Phase IV (KMG-IV): sequencing the most valuable type-strain genomes for metagenomic binning, comparative biology and taxonomic classification.</title>
        <authorList>
            <person name="Goeker M."/>
        </authorList>
    </citation>
    <scope>NUCLEOTIDE SEQUENCE [LARGE SCALE GENOMIC DNA]</scope>
    <source>
        <strain evidence="2 3">DSM 19791</strain>
    </source>
</reference>
<dbReference type="Proteomes" id="UP000276029">
    <property type="component" value="Unassembled WGS sequence"/>
</dbReference>
<dbReference type="PANTHER" id="PTHR36512:SF3">
    <property type="entry name" value="BLR5678 PROTEIN"/>
    <property type="match status" value="1"/>
</dbReference>
<dbReference type="Gene3D" id="3.60.70.12">
    <property type="entry name" value="L-amino peptidase D-ALA esterase/amidase"/>
    <property type="match status" value="1"/>
</dbReference>
<dbReference type="SUPFAM" id="SSF56266">
    <property type="entry name" value="DmpA/ArgJ-like"/>
    <property type="match status" value="1"/>
</dbReference>